<keyword evidence="1 4" id="KW-0813">Transport</keyword>
<reference evidence="7 8" key="1">
    <citation type="journal article" date="2019" name="Int. J. Syst. Evol. Microbiol.">
        <title>Undibacterium piscinae sp. nov., isolated from Korean shiner intestine.</title>
        <authorList>
            <person name="Lee S.Y."/>
            <person name="Kang W."/>
            <person name="Kim P.S."/>
            <person name="Kim H.S."/>
            <person name="Sung H."/>
            <person name="Shin N.R."/>
            <person name="Whon T.W."/>
            <person name="Yun J.H."/>
            <person name="Lee J.Y."/>
            <person name="Lee J.Y."/>
            <person name="Jung M.J."/>
            <person name="Jeong Y.S."/>
            <person name="Tak E.J."/>
            <person name="Han J.E."/>
            <person name="Hyun D.W."/>
            <person name="Kang M.S."/>
            <person name="Lee K.E."/>
            <person name="Lee B.H."/>
            <person name="Bae J.W."/>
        </authorList>
    </citation>
    <scope>NUCLEOTIDE SEQUENCE [LARGE SCALE GENOMIC DNA]</scope>
    <source>
        <strain evidence="7 8">S11R28</strain>
    </source>
</reference>
<dbReference type="InterPro" id="IPR052037">
    <property type="entry name" value="LPS_export_LptA"/>
</dbReference>
<evidence type="ECO:0000259" key="6">
    <source>
        <dbReference type="Pfam" id="PF03968"/>
    </source>
</evidence>
<dbReference type="HAMAP" id="MF_01914">
    <property type="entry name" value="LPS_assembly_LptA"/>
    <property type="match status" value="1"/>
</dbReference>
<evidence type="ECO:0000313" key="7">
    <source>
        <dbReference type="EMBL" id="QJQ07665.1"/>
    </source>
</evidence>
<evidence type="ECO:0000256" key="5">
    <source>
        <dbReference type="SAM" id="MobiDB-lite"/>
    </source>
</evidence>
<accession>A0A6M4A8V5</accession>
<feature type="chain" id="PRO_5027182027" description="Lipopolysaccharide export system protein LptA" evidence="4">
    <location>
        <begin position="26"/>
        <end position="211"/>
    </location>
</feature>
<dbReference type="GO" id="GO:0043165">
    <property type="term" value="P:Gram-negative-bacterium-type cell outer membrane assembly"/>
    <property type="evidence" value="ECO:0007669"/>
    <property type="project" value="UniProtKB-UniRule"/>
</dbReference>
<dbReference type="GO" id="GO:0009279">
    <property type="term" value="C:cell outer membrane"/>
    <property type="evidence" value="ECO:0007669"/>
    <property type="project" value="TreeGrafter"/>
</dbReference>
<sequence precursor="true">MTALTYARYLTISLCCLLPLASAHAEKADSLKETNIEAELSSSDGKKNITTLTGDVVLTRGTLIVKADRAVITQTPDEHLNVVLFSNPGKQNFFRQKRDGGDDLWVEGAADRIEYDDKTELVKFISKARVKYLEGKKVTQEQEGEFLSYDSLNDVFLATNTTTGNRVPGAGRVKLTLQPKPVKAAPPVAAPAARPATPPVTPASTETNPVK</sequence>
<proteinExistence type="inferred from homology"/>
<dbReference type="GO" id="GO:0001530">
    <property type="term" value="F:lipopolysaccharide binding"/>
    <property type="evidence" value="ECO:0007669"/>
    <property type="project" value="InterPro"/>
</dbReference>
<feature type="domain" description="Organic solvent tolerance-like N-terminal" evidence="6">
    <location>
        <begin position="35"/>
        <end position="150"/>
    </location>
</feature>
<dbReference type="GO" id="GO:0017089">
    <property type="term" value="F:glycolipid transfer activity"/>
    <property type="evidence" value="ECO:0007669"/>
    <property type="project" value="TreeGrafter"/>
</dbReference>
<dbReference type="InterPro" id="IPR014340">
    <property type="entry name" value="LptA"/>
</dbReference>
<evidence type="ECO:0000256" key="4">
    <source>
        <dbReference type="HAMAP-Rule" id="MF_01914"/>
    </source>
</evidence>
<comment type="function">
    <text evidence="4">Involved in the assembly of lipopolysaccharide (LPS). Required for the translocation of LPS from the inner membrane to the outer membrane.</text>
</comment>
<keyword evidence="8" id="KW-1185">Reference proteome</keyword>
<dbReference type="EMBL" id="CP051152">
    <property type="protein sequence ID" value="QJQ07665.1"/>
    <property type="molecule type" value="Genomic_DNA"/>
</dbReference>
<dbReference type="GO" id="GO:0015920">
    <property type="term" value="P:lipopolysaccharide transport"/>
    <property type="evidence" value="ECO:0007669"/>
    <property type="project" value="UniProtKB-UniRule"/>
</dbReference>
<comment type="similarity">
    <text evidence="4">Belongs to the LptA family.</text>
</comment>
<comment type="subcellular location">
    <subcellularLocation>
        <location evidence="4">Periplasm</location>
    </subcellularLocation>
</comment>
<dbReference type="AlphaFoldDB" id="A0A6M4A8V5"/>
<dbReference type="KEGG" id="upi:EJG51_008665"/>
<name>A0A6M4A8V5_9BURK</name>
<protein>
    <recommendedName>
        <fullName evidence="4">Lipopolysaccharide export system protein LptA</fullName>
    </recommendedName>
</protein>
<dbReference type="PANTHER" id="PTHR36504:SF1">
    <property type="entry name" value="LIPOPOLYSACCHARIDE EXPORT SYSTEM PROTEIN LPTA"/>
    <property type="match status" value="1"/>
</dbReference>
<dbReference type="PANTHER" id="PTHR36504">
    <property type="entry name" value="LIPOPOLYSACCHARIDE EXPORT SYSTEM PROTEIN LPTA"/>
    <property type="match status" value="1"/>
</dbReference>
<gene>
    <name evidence="4 7" type="primary">lptA</name>
    <name evidence="7" type="ORF">EJG51_008665</name>
</gene>
<keyword evidence="3 4" id="KW-0574">Periplasm</keyword>
<dbReference type="Proteomes" id="UP000274350">
    <property type="component" value="Chromosome"/>
</dbReference>
<keyword evidence="2 4" id="KW-0732">Signal</keyword>
<evidence type="ECO:0000256" key="2">
    <source>
        <dbReference type="ARBA" id="ARBA00022729"/>
    </source>
</evidence>
<dbReference type="Pfam" id="PF03968">
    <property type="entry name" value="LptD_N"/>
    <property type="match status" value="1"/>
</dbReference>
<feature type="compositionally biased region" description="Low complexity" evidence="5">
    <location>
        <begin position="179"/>
        <end position="195"/>
    </location>
</feature>
<dbReference type="GO" id="GO:0030288">
    <property type="term" value="C:outer membrane-bounded periplasmic space"/>
    <property type="evidence" value="ECO:0007669"/>
    <property type="project" value="TreeGrafter"/>
</dbReference>
<dbReference type="NCBIfam" id="TIGR03002">
    <property type="entry name" value="outer_YhbN_LptA"/>
    <property type="match status" value="1"/>
</dbReference>
<dbReference type="InterPro" id="IPR005653">
    <property type="entry name" value="OstA-like_N"/>
</dbReference>
<evidence type="ECO:0000256" key="3">
    <source>
        <dbReference type="ARBA" id="ARBA00022764"/>
    </source>
</evidence>
<evidence type="ECO:0000256" key="1">
    <source>
        <dbReference type="ARBA" id="ARBA00022448"/>
    </source>
</evidence>
<feature type="signal peptide" evidence="4">
    <location>
        <begin position="1"/>
        <end position="25"/>
    </location>
</feature>
<feature type="region of interest" description="Disordered" evidence="5">
    <location>
        <begin position="179"/>
        <end position="211"/>
    </location>
</feature>
<evidence type="ECO:0000313" key="8">
    <source>
        <dbReference type="Proteomes" id="UP000274350"/>
    </source>
</evidence>
<dbReference type="Gene3D" id="2.60.450.10">
    <property type="entry name" value="Lipopolysaccharide (LPS) transport protein A like domain"/>
    <property type="match status" value="1"/>
</dbReference>
<comment type="subunit">
    <text evidence="4">Component of the lipopolysaccharide transport and assembly complex.</text>
</comment>
<dbReference type="OrthoDB" id="5294855at2"/>
<organism evidence="7 8">
    <name type="scientific">Undibacterium piscinae</name>
    <dbReference type="NCBI Taxonomy" id="2495591"/>
    <lineage>
        <taxon>Bacteria</taxon>
        <taxon>Pseudomonadati</taxon>
        <taxon>Pseudomonadota</taxon>
        <taxon>Betaproteobacteria</taxon>
        <taxon>Burkholderiales</taxon>
        <taxon>Oxalobacteraceae</taxon>
        <taxon>Undibacterium</taxon>
    </lineage>
</organism>